<gene>
    <name evidence="1" type="ORF">PBRASI_LOCUS11655</name>
</gene>
<dbReference type="AlphaFoldDB" id="A0A9N9EGV8"/>
<dbReference type="EMBL" id="CAJVPI010006263">
    <property type="protein sequence ID" value="CAG8678062.1"/>
    <property type="molecule type" value="Genomic_DNA"/>
</dbReference>
<evidence type="ECO:0000313" key="1">
    <source>
        <dbReference type="EMBL" id="CAG8678062.1"/>
    </source>
</evidence>
<sequence>MSPYKKLPQISTNILNDFTYITVVGAISGNPHITETAISYDIAVSQYVKTASQGAYETFIITAFHSPKNKYLLSHTNVYHLGSRIKIDGALE</sequence>
<name>A0A9N9EGV8_9GLOM</name>
<reference evidence="1" key="1">
    <citation type="submission" date="2021-06" db="EMBL/GenBank/DDBJ databases">
        <authorList>
            <person name="Kallberg Y."/>
            <person name="Tangrot J."/>
            <person name="Rosling A."/>
        </authorList>
    </citation>
    <scope>NUCLEOTIDE SEQUENCE</scope>
    <source>
        <strain evidence="1">BR232B</strain>
    </source>
</reference>
<protein>
    <submittedName>
        <fullName evidence="1">5872_t:CDS:1</fullName>
    </submittedName>
</protein>
<dbReference type="Proteomes" id="UP000789739">
    <property type="component" value="Unassembled WGS sequence"/>
</dbReference>
<proteinExistence type="predicted"/>
<accession>A0A9N9EGV8</accession>
<organism evidence="1 2">
    <name type="scientific">Paraglomus brasilianum</name>
    <dbReference type="NCBI Taxonomy" id="144538"/>
    <lineage>
        <taxon>Eukaryota</taxon>
        <taxon>Fungi</taxon>
        <taxon>Fungi incertae sedis</taxon>
        <taxon>Mucoromycota</taxon>
        <taxon>Glomeromycotina</taxon>
        <taxon>Glomeromycetes</taxon>
        <taxon>Paraglomerales</taxon>
        <taxon>Paraglomeraceae</taxon>
        <taxon>Paraglomus</taxon>
    </lineage>
</organism>
<evidence type="ECO:0000313" key="2">
    <source>
        <dbReference type="Proteomes" id="UP000789739"/>
    </source>
</evidence>
<feature type="non-terminal residue" evidence="1">
    <location>
        <position position="92"/>
    </location>
</feature>
<comment type="caution">
    <text evidence="1">The sequence shown here is derived from an EMBL/GenBank/DDBJ whole genome shotgun (WGS) entry which is preliminary data.</text>
</comment>
<keyword evidence="2" id="KW-1185">Reference proteome</keyword>